<dbReference type="NCBIfam" id="TIGR02453">
    <property type="entry name" value="TIGR02453 family protein"/>
    <property type="match status" value="1"/>
</dbReference>
<proteinExistence type="predicted"/>
<dbReference type="Pfam" id="PF09365">
    <property type="entry name" value="DUF2461"/>
    <property type="match status" value="1"/>
</dbReference>
<dbReference type="AlphaFoldDB" id="A0A7D4U825"/>
<organism evidence="1 2">
    <name type="scientific">Microbacterium hominis</name>
    <dbReference type="NCBI Taxonomy" id="162426"/>
    <lineage>
        <taxon>Bacteria</taxon>
        <taxon>Bacillati</taxon>
        <taxon>Actinomycetota</taxon>
        <taxon>Actinomycetes</taxon>
        <taxon>Micrococcales</taxon>
        <taxon>Microbacteriaceae</taxon>
        <taxon>Microbacterium</taxon>
    </lineage>
</organism>
<protein>
    <submittedName>
        <fullName evidence="1">DUF2461 domain-containing protein</fullName>
    </submittedName>
</protein>
<dbReference type="InterPro" id="IPR015996">
    <property type="entry name" value="UCP028451"/>
</dbReference>
<dbReference type="Proteomes" id="UP000502498">
    <property type="component" value="Chromosome"/>
</dbReference>
<dbReference type="PIRSF" id="PIRSF028451">
    <property type="entry name" value="UCP028451"/>
    <property type="match status" value="1"/>
</dbReference>
<dbReference type="EMBL" id="CP054038">
    <property type="protein sequence ID" value="QKJ19626.1"/>
    <property type="molecule type" value="Genomic_DNA"/>
</dbReference>
<dbReference type="InterPro" id="IPR012808">
    <property type="entry name" value="CHP02453"/>
</dbReference>
<accession>A0A7D4U825</accession>
<evidence type="ECO:0000313" key="2">
    <source>
        <dbReference type="Proteomes" id="UP000502498"/>
    </source>
</evidence>
<name>A0A7D4U825_9MICO</name>
<sequence>MEFTGLNPDAVSFFADLRGHNTKEWWAAHKDRYDQNVREPFEALAEELAVEFGAVKIFRPHRDVRFSADKSPYKLQIGLVSRAPYAHYLQLSEDGLLTGGGAYQPAPAALSRFRELVVDPRTSGDLEATLEEVGAHGYALMTDDALRTAPRGYPADHPRIALLRLRRLAVGRSEPVADWMWSPDALDEIRHRWRTVSVWCRWLAENVGEE</sequence>
<dbReference type="PANTHER" id="PTHR36452:SF1">
    <property type="entry name" value="DUF2461 DOMAIN-CONTAINING PROTEIN"/>
    <property type="match status" value="1"/>
</dbReference>
<reference evidence="1 2" key="1">
    <citation type="submission" date="2020-05" db="EMBL/GenBank/DDBJ databases">
        <title>Strain PA2F3 complete genome.</title>
        <authorList>
            <person name="Kim Y.-S."/>
            <person name="Kim S.-J."/>
            <person name="Jung H.-k."/>
            <person name="Kim S.-E."/>
            <person name="Kim K.-H."/>
        </authorList>
    </citation>
    <scope>NUCLEOTIDE SEQUENCE [LARGE SCALE GENOMIC DNA]</scope>
    <source>
        <strain evidence="1 2">PA2F3</strain>
    </source>
</reference>
<dbReference type="RefSeq" id="WP_172990063.1">
    <property type="nucleotide sequence ID" value="NZ_CP054038.1"/>
</dbReference>
<dbReference type="PANTHER" id="PTHR36452">
    <property type="entry name" value="CHROMOSOME 12, WHOLE GENOME SHOTGUN SEQUENCE"/>
    <property type="match status" value="1"/>
</dbReference>
<evidence type="ECO:0000313" key="1">
    <source>
        <dbReference type="EMBL" id="QKJ19626.1"/>
    </source>
</evidence>
<gene>
    <name evidence="1" type="ORF">HQM25_09800</name>
</gene>